<evidence type="ECO:0000313" key="1">
    <source>
        <dbReference type="EMBL" id="MFD2562260.1"/>
    </source>
</evidence>
<comment type="caution">
    <text evidence="1">The sequence shown here is derived from an EMBL/GenBank/DDBJ whole genome shotgun (WGS) entry which is preliminary data.</text>
</comment>
<dbReference type="EMBL" id="JBHULE010000008">
    <property type="protein sequence ID" value="MFD2562260.1"/>
    <property type="molecule type" value="Genomic_DNA"/>
</dbReference>
<reference evidence="2" key="1">
    <citation type="journal article" date="2019" name="Int. J. Syst. Evol. Microbiol.">
        <title>The Global Catalogue of Microorganisms (GCM) 10K type strain sequencing project: providing services to taxonomists for standard genome sequencing and annotation.</title>
        <authorList>
            <consortium name="The Broad Institute Genomics Platform"/>
            <consortium name="The Broad Institute Genome Sequencing Center for Infectious Disease"/>
            <person name="Wu L."/>
            <person name="Ma J."/>
        </authorList>
    </citation>
    <scope>NUCLEOTIDE SEQUENCE [LARGE SCALE GENOMIC DNA]</scope>
    <source>
        <strain evidence="2">KCTC 52274</strain>
    </source>
</reference>
<proteinExistence type="predicted"/>
<keyword evidence="2" id="KW-1185">Reference proteome</keyword>
<gene>
    <name evidence="1" type="ORF">ACFSR1_06225</name>
</gene>
<accession>A0ABW5LBI1</accession>
<sequence>MKKVFLLPRGLEKFSAKELKNMQAILGGAEDVPAPIYYPTSGGRRCIDGQVWSETLKKCVPTVIGVPIEHR</sequence>
<name>A0ABW5LBI1_9FLAO</name>
<dbReference type="RefSeq" id="WP_378290701.1">
    <property type="nucleotide sequence ID" value="NZ_JBHULE010000008.1"/>
</dbReference>
<protein>
    <submittedName>
        <fullName evidence="1">Uncharacterized protein</fullName>
    </submittedName>
</protein>
<dbReference type="Proteomes" id="UP001597319">
    <property type="component" value="Unassembled WGS sequence"/>
</dbReference>
<evidence type="ECO:0000313" key="2">
    <source>
        <dbReference type="Proteomes" id="UP001597319"/>
    </source>
</evidence>
<organism evidence="1 2">
    <name type="scientific">Aquimarina rubra</name>
    <dbReference type="NCBI Taxonomy" id="1920033"/>
    <lineage>
        <taxon>Bacteria</taxon>
        <taxon>Pseudomonadati</taxon>
        <taxon>Bacteroidota</taxon>
        <taxon>Flavobacteriia</taxon>
        <taxon>Flavobacteriales</taxon>
        <taxon>Flavobacteriaceae</taxon>
        <taxon>Aquimarina</taxon>
    </lineage>
</organism>